<feature type="region of interest" description="Disordered" evidence="3">
    <location>
        <begin position="457"/>
        <end position="483"/>
    </location>
</feature>
<sequence>MRRTLFVWARATGLRPSVSSAIVKCEMRLAPSKQALAAFANVVLPSQQTEQAVWNAATLGEAWVAMDGAIRRCTEPVARETLLRNDLVGLSRCTAEAEVEHLLGTFPSHLRDAIRSDNRFSVENVEEIYVHLGQEIEVRGFGWQYSVGAPQPADLDFILQRVGKFADDGRGNIASTLHRVSCWRGRRGEILGLTMRVGRFAPNCASSLLPLALQGNLLLLSRPGAGKTTMLRDLAASLARHHSLPRVVIVDTSNEIGGDGVTPHPFLGRARRIQVPQRSEQLRVLVEVLQNHSPEYVIIDEIGTAAEAEAAWSMSQRGIKLVATCHGENLSQLLQNRELNTLVGGVSQAFLSNEERRLRNKVKKTILERPHASPFHRVVELVKRNVGFVYRDVNQAVDLILNDQDASKQTSICGEISLLEPLPDFLMAAPASVETDATMESVQQTQDAEGYVSTPYRQHNQHHKQGYQNHNRHKNPRGHQATKQSILNELDQLL</sequence>
<organism evidence="5 6">
    <name type="scientific">Bodo saltans</name>
    <name type="common">Flagellated protozoan</name>
    <dbReference type="NCBI Taxonomy" id="75058"/>
    <lineage>
        <taxon>Eukaryota</taxon>
        <taxon>Discoba</taxon>
        <taxon>Euglenozoa</taxon>
        <taxon>Kinetoplastea</taxon>
        <taxon>Metakinetoplastina</taxon>
        <taxon>Eubodonida</taxon>
        <taxon>Bodonidae</taxon>
        <taxon>Bodo</taxon>
    </lineage>
</organism>
<evidence type="ECO:0000313" key="6">
    <source>
        <dbReference type="Proteomes" id="UP000051952"/>
    </source>
</evidence>
<dbReference type="FunFam" id="3.40.50.300:FF:002600">
    <property type="entry name" value="Predicted protein"/>
    <property type="match status" value="1"/>
</dbReference>
<name>A0A0S4JQC6_BODSA</name>
<reference evidence="6" key="1">
    <citation type="submission" date="2015-09" db="EMBL/GenBank/DDBJ databases">
        <authorList>
            <consortium name="Pathogen Informatics"/>
        </authorList>
    </citation>
    <scope>NUCLEOTIDE SEQUENCE [LARGE SCALE GENOMIC DNA]</scope>
    <source>
        <strain evidence="6">Lake Konstanz</strain>
    </source>
</reference>
<evidence type="ECO:0000256" key="2">
    <source>
        <dbReference type="ARBA" id="ARBA00022840"/>
    </source>
</evidence>
<dbReference type="VEuPathDB" id="TriTrypDB:BSAL_32450"/>
<dbReference type="InterPro" id="IPR003593">
    <property type="entry name" value="AAA+_ATPase"/>
</dbReference>
<proteinExistence type="predicted"/>
<dbReference type="AlphaFoldDB" id="A0A0S4JQC6"/>
<dbReference type="InterPro" id="IPR045735">
    <property type="entry name" value="Spore_III_AA_AAA+_ATPase"/>
</dbReference>
<keyword evidence="1" id="KW-0547">Nucleotide-binding</keyword>
<gene>
    <name evidence="5" type="ORF">BSAL_32450</name>
</gene>
<dbReference type="PANTHER" id="PTHR20953">
    <property type="entry name" value="KINASE-RELATED"/>
    <property type="match status" value="1"/>
</dbReference>
<dbReference type="PANTHER" id="PTHR20953:SF3">
    <property type="entry name" value="P-LOOP CONTAINING NUCLEOSIDE TRIPHOSPHATE HYDROLASES SUPERFAMILY PROTEIN"/>
    <property type="match status" value="1"/>
</dbReference>
<evidence type="ECO:0000313" key="5">
    <source>
        <dbReference type="EMBL" id="CUG91513.1"/>
    </source>
</evidence>
<evidence type="ECO:0000259" key="4">
    <source>
        <dbReference type="SMART" id="SM00382"/>
    </source>
</evidence>
<feature type="domain" description="AAA+ ATPase" evidence="4">
    <location>
        <begin position="213"/>
        <end position="345"/>
    </location>
</feature>
<dbReference type="SMART" id="SM00382">
    <property type="entry name" value="AAA"/>
    <property type="match status" value="1"/>
</dbReference>
<accession>A0A0S4JQC6</accession>
<keyword evidence="2" id="KW-0067">ATP-binding</keyword>
<dbReference type="OrthoDB" id="26838at2759"/>
<dbReference type="Pfam" id="PF19568">
    <property type="entry name" value="Spore_III_AA"/>
    <property type="match status" value="1"/>
</dbReference>
<dbReference type="Proteomes" id="UP000051952">
    <property type="component" value="Unassembled WGS sequence"/>
</dbReference>
<keyword evidence="6" id="KW-1185">Reference proteome</keyword>
<protein>
    <recommendedName>
        <fullName evidence="4">AAA+ ATPase domain-containing protein</fullName>
    </recommendedName>
</protein>
<dbReference type="SUPFAM" id="SSF52540">
    <property type="entry name" value="P-loop containing nucleoside triphosphate hydrolases"/>
    <property type="match status" value="1"/>
</dbReference>
<evidence type="ECO:0000256" key="3">
    <source>
        <dbReference type="SAM" id="MobiDB-lite"/>
    </source>
</evidence>
<feature type="compositionally biased region" description="Basic residues" evidence="3">
    <location>
        <begin position="459"/>
        <end position="477"/>
    </location>
</feature>
<evidence type="ECO:0000256" key="1">
    <source>
        <dbReference type="ARBA" id="ARBA00022741"/>
    </source>
</evidence>
<dbReference type="InterPro" id="IPR027417">
    <property type="entry name" value="P-loop_NTPase"/>
</dbReference>
<dbReference type="Gene3D" id="3.40.50.300">
    <property type="entry name" value="P-loop containing nucleotide triphosphate hydrolases"/>
    <property type="match status" value="1"/>
</dbReference>
<dbReference type="GO" id="GO:0005524">
    <property type="term" value="F:ATP binding"/>
    <property type="evidence" value="ECO:0007669"/>
    <property type="project" value="UniProtKB-KW"/>
</dbReference>
<dbReference type="EMBL" id="CYKH01001937">
    <property type="protein sequence ID" value="CUG91513.1"/>
    <property type="molecule type" value="Genomic_DNA"/>
</dbReference>
<dbReference type="OMA" id="CEMRLAP"/>